<dbReference type="RefSeq" id="XP_019099636.1">
    <property type="nucleotide sequence ID" value="XM_019244091.1"/>
</dbReference>
<accession>A0ABM1RKU8</accession>
<gene>
    <name evidence="3" type="primary">LOC109132470</name>
</gene>
<proteinExistence type="predicted"/>
<dbReference type="PANTHER" id="PTHR11439">
    <property type="entry name" value="GAG-POL-RELATED RETROTRANSPOSON"/>
    <property type="match status" value="1"/>
</dbReference>
<keyword evidence="2" id="KW-1185">Reference proteome</keyword>
<organism evidence="2 3">
    <name type="scientific">Camelina sativa</name>
    <name type="common">False flax</name>
    <name type="synonym">Myagrum sativum</name>
    <dbReference type="NCBI Taxonomy" id="90675"/>
    <lineage>
        <taxon>Eukaryota</taxon>
        <taxon>Viridiplantae</taxon>
        <taxon>Streptophyta</taxon>
        <taxon>Embryophyta</taxon>
        <taxon>Tracheophyta</taxon>
        <taxon>Spermatophyta</taxon>
        <taxon>Magnoliopsida</taxon>
        <taxon>eudicotyledons</taxon>
        <taxon>Gunneridae</taxon>
        <taxon>Pentapetalae</taxon>
        <taxon>rosids</taxon>
        <taxon>malvids</taxon>
        <taxon>Brassicales</taxon>
        <taxon>Brassicaceae</taxon>
        <taxon>Camelineae</taxon>
        <taxon>Camelina</taxon>
    </lineage>
</organism>
<dbReference type="CDD" id="cd09272">
    <property type="entry name" value="RNase_HI_RT_Ty1"/>
    <property type="match status" value="1"/>
</dbReference>
<evidence type="ECO:0000313" key="2">
    <source>
        <dbReference type="Proteomes" id="UP000694864"/>
    </source>
</evidence>
<reference evidence="2" key="1">
    <citation type="journal article" date="2014" name="Nat. Commun.">
        <title>The emerging biofuel crop Camelina sativa retains a highly undifferentiated hexaploid genome structure.</title>
        <authorList>
            <person name="Kagale S."/>
            <person name="Koh C."/>
            <person name="Nixon J."/>
            <person name="Bollina V."/>
            <person name="Clarke W.E."/>
            <person name="Tuteja R."/>
            <person name="Spillane C."/>
            <person name="Robinson S.J."/>
            <person name="Links M.G."/>
            <person name="Clarke C."/>
            <person name="Higgins E.E."/>
            <person name="Huebert T."/>
            <person name="Sharpe A.G."/>
            <person name="Parkin I.A."/>
        </authorList>
    </citation>
    <scope>NUCLEOTIDE SEQUENCE [LARGE SCALE GENOMIC DNA]</scope>
    <source>
        <strain evidence="2">cv. DH55</strain>
    </source>
</reference>
<name>A0ABM1RKU8_CAMSA</name>
<protein>
    <submittedName>
        <fullName evidence="3">Uncharacterized protein LOC109132470</fullName>
    </submittedName>
</protein>
<evidence type="ECO:0000259" key="1">
    <source>
        <dbReference type="Pfam" id="PF07727"/>
    </source>
</evidence>
<sequence length="423" mass="47884">MGTVRLFLGTAVKRNWEVHQMDVYNAFLHGDLEEEIYMKHPPGFKASDPKKVCRLRKSIYGLKQSPRCWFEKLSTALKKFGFEQSLSDYSLFTMDKDGEQLHVLVYVDDLIITGSTMTVMQAFKDYLSTCFHMKDLGPLKYFLGIEVAHSPSGMYLCQRKYALDIISDSGLLGAKPVAFPLESNNKLALSASPYLPHPAKYRRLIGRLIYLAVTRPDLAYCVHFLAQFMQKPREDHWEAALRVVKYLKNNPGQGILLRAAGSFQFTGWCDSDYSGCPLTRRSVTGYFIQLGGSPISWKTNKQKTVSRSSAEAEYRAMAHITQELIWLKRILLSLGVKHDGSMLVRCDSEAAIHIATNPVFHERTKHVEVDCHFVRNEVLTKNIRLLHVGTGSQLADILTKPLGTQDYAQFCVKLGIQDLHAPT</sequence>
<dbReference type="InterPro" id="IPR013103">
    <property type="entry name" value="RVT_2"/>
</dbReference>
<dbReference type="GeneID" id="109132470"/>
<dbReference type="InterPro" id="IPR043502">
    <property type="entry name" value="DNA/RNA_pol_sf"/>
</dbReference>
<dbReference type="Proteomes" id="UP000694864">
    <property type="component" value="Chromosome 4"/>
</dbReference>
<dbReference type="SUPFAM" id="SSF56672">
    <property type="entry name" value="DNA/RNA polymerases"/>
    <property type="match status" value="1"/>
</dbReference>
<dbReference type="PANTHER" id="PTHR11439:SF462">
    <property type="match status" value="1"/>
</dbReference>
<evidence type="ECO:0000313" key="3">
    <source>
        <dbReference type="RefSeq" id="XP_019099636.1"/>
    </source>
</evidence>
<dbReference type="Pfam" id="PF07727">
    <property type="entry name" value="RVT_2"/>
    <property type="match status" value="1"/>
</dbReference>
<feature type="domain" description="Reverse transcriptase Ty1/copia-type" evidence="1">
    <location>
        <begin position="3"/>
        <end position="182"/>
    </location>
</feature>
<reference evidence="3" key="2">
    <citation type="submission" date="2025-08" db="UniProtKB">
        <authorList>
            <consortium name="RefSeq"/>
        </authorList>
    </citation>
    <scope>IDENTIFICATION</scope>
    <source>
        <tissue evidence="3">Leaf</tissue>
    </source>
</reference>